<feature type="transmembrane region" description="Helical" evidence="1">
    <location>
        <begin position="12"/>
        <end position="38"/>
    </location>
</feature>
<proteinExistence type="predicted"/>
<evidence type="ECO:0000313" key="2">
    <source>
        <dbReference type="EMBL" id="WBW50473.1"/>
    </source>
</evidence>
<dbReference type="EMBL" id="CP115667">
    <property type="protein sequence ID" value="WBW50473.1"/>
    <property type="molecule type" value="Genomic_DNA"/>
</dbReference>
<reference evidence="2 3" key="1">
    <citation type="submission" date="2023-01" db="EMBL/GenBank/DDBJ databases">
        <authorList>
            <person name="Lee S.H."/>
            <person name="Jung H.S."/>
            <person name="Yun J.U."/>
        </authorList>
    </citation>
    <scope>NUCLEOTIDE SEQUENCE [LARGE SCALE GENOMIC DNA]</scope>
    <source>
        <strain evidence="2 3">CBA3646</strain>
    </source>
</reference>
<keyword evidence="3" id="KW-1185">Reference proteome</keyword>
<keyword evidence="1" id="KW-0472">Membrane</keyword>
<evidence type="ECO:0000256" key="1">
    <source>
        <dbReference type="SAM" id="Phobius"/>
    </source>
</evidence>
<protein>
    <submittedName>
        <fullName evidence="2">Uncharacterized protein</fullName>
    </submittedName>
</protein>
<name>A0ABY7QX20_9FIRM</name>
<evidence type="ECO:0000313" key="3">
    <source>
        <dbReference type="Proteomes" id="UP001210339"/>
    </source>
</evidence>
<gene>
    <name evidence="2" type="ORF">O6R05_02710</name>
</gene>
<keyword evidence="1" id="KW-0812">Transmembrane</keyword>
<dbReference type="Proteomes" id="UP001210339">
    <property type="component" value="Chromosome"/>
</dbReference>
<keyword evidence="1" id="KW-1133">Transmembrane helix</keyword>
<dbReference type="RefSeq" id="WP_271192005.1">
    <property type="nucleotide sequence ID" value="NZ_CP115667.1"/>
</dbReference>
<organism evidence="2 3">
    <name type="scientific">Peptoniphilus equinus</name>
    <dbReference type="NCBI Taxonomy" id="3016343"/>
    <lineage>
        <taxon>Bacteria</taxon>
        <taxon>Bacillati</taxon>
        <taxon>Bacillota</taxon>
        <taxon>Tissierellia</taxon>
        <taxon>Tissierellales</taxon>
        <taxon>Peptoniphilaceae</taxon>
        <taxon>Peptoniphilus</taxon>
    </lineage>
</organism>
<accession>A0ABY7QX20</accession>
<feature type="transmembrane region" description="Helical" evidence="1">
    <location>
        <begin position="50"/>
        <end position="71"/>
    </location>
</feature>
<sequence length="179" mass="20936">MLSKNKCVSVKNVILCFLMLAIIVYILVWLLGLFIGYIGSFVKSPNNMDAVIIALITGGLSMLGDLIRLIVSKVIEYRQNIKRYLYEKKEEPYSECIEIVYKLQDSVRGNQEYSEKEMLDDIFSFSKKLTLWGSTKAIRKRLIFREIIQDRNDNLTDDLFILEEIMFEIRKDMGPKRMD</sequence>